<evidence type="ECO:0000313" key="2">
    <source>
        <dbReference type="EMBL" id="RKL66311.1"/>
    </source>
</evidence>
<protein>
    <recommendedName>
        <fullName evidence="4">SIMPL domain-containing protein</fullName>
    </recommendedName>
</protein>
<name>A0A3A9K7I2_9BACI</name>
<dbReference type="RefSeq" id="WP_110939093.1">
    <property type="nucleotide sequence ID" value="NZ_KZ614148.1"/>
</dbReference>
<feature type="transmembrane region" description="Helical" evidence="1">
    <location>
        <begin position="7"/>
        <end position="27"/>
    </location>
</feature>
<dbReference type="EMBL" id="PDOE01000007">
    <property type="protein sequence ID" value="RKL66311.1"/>
    <property type="molecule type" value="Genomic_DNA"/>
</dbReference>
<evidence type="ECO:0000256" key="1">
    <source>
        <dbReference type="SAM" id="Phobius"/>
    </source>
</evidence>
<dbReference type="OrthoDB" id="9785192at2"/>
<keyword evidence="3" id="KW-1185">Reference proteome</keyword>
<dbReference type="AlphaFoldDB" id="A0A3A9K7I2"/>
<dbReference type="Proteomes" id="UP000281498">
    <property type="component" value="Unassembled WGS sequence"/>
</dbReference>
<accession>A0A3A9K7I2</accession>
<organism evidence="2 3">
    <name type="scientific">Salipaludibacillus neizhouensis</name>
    <dbReference type="NCBI Taxonomy" id="885475"/>
    <lineage>
        <taxon>Bacteria</taxon>
        <taxon>Bacillati</taxon>
        <taxon>Bacillota</taxon>
        <taxon>Bacilli</taxon>
        <taxon>Bacillales</taxon>
        <taxon>Bacillaceae</taxon>
    </lineage>
</organism>
<dbReference type="InterPro" id="IPR007497">
    <property type="entry name" value="SIMPL/DUF541"/>
</dbReference>
<dbReference type="PANTHER" id="PTHR34387">
    <property type="entry name" value="SLR1258 PROTEIN"/>
    <property type="match status" value="1"/>
</dbReference>
<dbReference type="Pfam" id="PF04402">
    <property type="entry name" value="SIMPL"/>
    <property type="match status" value="1"/>
</dbReference>
<dbReference type="InterPro" id="IPR052022">
    <property type="entry name" value="26kDa_periplasmic_antigen"/>
</dbReference>
<dbReference type="PANTHER" id="PTHR34387:SF2">
    <property type="entry name" value="SLR1258 PROTEIN"/>
    <property type="match status" value="1"/>
</dbReference>
<keyword evidence="1" id="KW-0472">Membrane</keyword>
<gene>
    <name evidence="2" type="ORF">CR203_15565</name>
</gene>
<dbReference type="Gene3D" id="3.30.110.170">
    <property type="entry name" value="Protein of unknown function (DUF541), domain 1"/>
    <property type="match status" value="1"/>
</dbReference>
<reference evidence="2 3" key="1">
    <citation type="submission" date="2017-10" db="EMBL/GenBank/DDBJ databases">
        <title>Bacillus sp. nov., a halophilic bacterium isolated from a Keqin Lake.</title>
        <authorList>
            <person name="Wang H."/>
        </authorList>
    </citation>
    <scope>NUCLEOTIDE SEQUENCE [LARGE SCALE GENOMIC DNA]</scope>
    <source>
        <strain evidence="2 3">KCTC 13187</strain>
    </source>
</reference>
<dbReference type="Gene3D" id="3.30.70.2970">
    <property type="entry name" value="Protein of unknown function (DUF541), domain 2"/>
    <property type="match status" value="1"/>
</dbReference>
<keyword evidence="1" id="KW-1133">Transmembrane helix</keyword>
<evidence type="ECO:0008006" key="4">
    <source>
        <dbReference type="Google" id="ProtNLM"/>
    </source>
</evidence>
<evidence type="ECO:0000313" key="3">
    <source>
        <dbReference type="Proteomes" id="UP000281498"/>
    </source>
</evidence>
<sequence length="250" mass="27455">MSKKNWLIASGSIVGTISVILLLQILFSPFYDQPATANASDGIQEGTLVVSAVGEVSAEPDMAYIHLGAEAVDTSADDAQTEVNQKMEAIRLVLEEHGVEDAHIKTAQLDVYPHQQFDSQANGNEDAQYLAQHILEIEYRDIDRLGEFIDDASEAGANRIQQTRFVLQDSEAAENKALQQAIEKTVGKADAMAESANRERGEVLQITDQQAQVDFPMQSSAEMAEEDSRTNVESGEVKITQRVDVVYQLK</sequence>
<proteinExistence type="predicted"/>
<keyword evidence="1" id="KW-0812">Transmembrane</keyword>
<comment type="caution">
    <text evidence="2">The sequence shown here is derived from an EMBL/GenBank/DDBJ whole genome shotgun (WGS) entry which is preliminary data.</text>
</comment>
<dbReference type="GO" id="GO:0006974">
    <property type="term" value="P:DNA damage response"/>
    <property type="evidence" value="ECO:0007669"/>
    <property type="project" value="TreeGrafter"/>
</dbReference>